<dbReference type="PROSITE" id="PS50109">
    <property type="entry name" value="HIS_KIN"/>
    <property type="match status" value="1"/>
</dbReference>
<accession>A0A0F8WLA2</accession>
<evidence type="ECO:0000256" key="9">
    <source>
        <dbReference type="ARBA" id="ARBA00022840"/>
    </source>
</evidence>
<keyword evidence="8" id="KW-0418">Kinase</keyword>
<keyword evidence="5" id="KW-0597">Phosphoprotein</keyword>
<dbReference type="SUPFAM" id="SSF47384">
    <property type="entry name" value="Homodimeric domain of signal transducing histidine kinase"/>
    <property type="match status" value="1"/>
</dbReference>
<dbReference type="Gene3D" id="3.30.565.10">
    <property type="entry name" value="Histidine kinase-like ATPase, C-terminal domain"/>
    <property type="match status" value="1"/>
</dbReference>
<evidence type="ECO:0000256" key="7">
    <source>
        <dbReference type="ARBA" id="ARBA00022741"/>
    </source>
</evidence>
<keyword evidence="10" id="KW-0902">Two-component regulatory system</keyword>
<dbReference type="InterPro" id="IPR036097">
    <property type="entry name" value="HisK_dim/P_sf"/>
</dbReference>
<dbReference type="AlphaFoldDB" id="A0A0F8WLA2"/>
<keyword evidence="6" id="KW-0808">Transferase</keyword>
<feature type="transmembrane region" description="Helical" evidence="12">
    <location>
        <begin position="97"/>
        <end position="121"/>
    </location>
</feature>
<comment type="subcellular location">
    <subcellularLocation>
        <location evidence="2">Cell membrane</location>
    </subcellularLocation>
</comment>
<evidence type="ECO:0000259" key="13">
    <source>
        <dbReference type="PROSITE" id="PS50109"/>
    </source>
</evidence>
<feature type="non-terminal residue" evidence="14">
    <location>
        <position position="354"/>
    </location>
</feature>
<dbReference type="CDD" id="cd00075">
    <property type="entry name" value="HATPase"/>
    <property type="match status" value="1"/>
</dbReference>
<sequence>VSYSSVRRTVNFQISADLVILTVLIHFSGGVENPFVFYFIFHMIIASILLSVRESYLQATFAALLFGLLILLEYLQFIPHHCLQGFVVRCLHRDGFYVLGVCFVFTTALYLVVYMASYIATKLKRAEQAHREANILLRKKDHIKDEYVLRLTHDIKGHLAAIQSCLDVVANKLVGSLNERQADLINRADSRTRKVTHFVKTLLKLTQIRLSDKWEMNIFPLKNTISDAVAAVKNKAQAKSITLRSNIESSVDKIFGNQFSIEETVTNLLLNAIKYTPQNGDVEINVKEGGDYVLVEVADTGIGIPQEELPKVFDEFYRATNAKKIEKDGTGLGLSIAKQIIERHGGKIWVEGKE</sequence>
<dbReference type="GO" id="GO:0000155">
    <property type="term" value="F:phosphorelay sensor kinase activity"/>
    <property type="evidence" value="ECO:0007669"/>
    <property type="project" value="InterPro"/>
</dbReference>
<evidence type="ECO:0000256" key="4">
    <source>
        <dbReference type="ARBA" id="ARBA00022475"/>
    </source>
</evidence>
<organism evidence="14">
    <name type="scientific">marine sediment metagenome</name>
    <dbReference type="NCBI Taxonomy" id="412755"/>
    <lineage>
        <taxon>unclassified sequences</taxon>
        <taxon>metagenomes</taxon>
        <taxon>ecological metagenomes</taxon>
    </lineage>
</organism>
<dbReference type="PANTHER" id="PTHR43547">
    <property type="entry name" value="TWO-COMPONENT HISTIDINE KINASE"/>
    <property type="match status" value="1"/>
</dbReference>
<dbReference type="Pfam" id="PF25323">
    <property type="entry name" value="6TM_PilS"/>
    <property type="match status" value="1"/>
</dbReference>
<name>A0A0F8WLA2_9ZZZZ</name>
<keyword evidence="9" id="KW-0067">ATP-binding</keyword>
<feature type="non-terminal residue" evidence="14">
    <location>
        <position position="1"/>
    </location>
</feature>
<dbReference type="EMBL" id="LAZR01064470">
    <property type="protein sequence ID" value="KKK57453.1"/>
    <property type="molecule type" value="Genomic_DNA"/>
</dbReference>
<dbReference type="Pfam" id="PF02518">
    <property type="entry name" value="HATPase_c"/>
    <property type="match status" value="1"/>
</dbReference>
<keyword evidence="4" id="KW-1003">Cell membrane</keyword>
<evidence type="ECO:0000313" key="14">
    <source>
        <dbReference type="EMBL" id="KKK57453.1"/>
    </source>
</evidence>
<evidence type="ECO:0000256" key="10">
    <source>
        <dbReference type="ARBA" id="ARBA00023012"/>
    </source>
</evidence>
<keyword evidence="11 12" id="KW-0472">Membrane</keyword>
<feature type="transmembrane region" description="Helical" evidence="12">
    <location>
        <begin position="59"/>
        <end position="77"/>
    </location>
</feature>
<dbReference type="InterPro" id="IPR003594">
    <property type="entry name" value="HATPase_dom"/>
</dbReference>
<comment type="caution">
    <text evidence="14">The sequence shown here is derived from an EMBL/GenBank/DDBJ whole genome shotgun (WGS) entry which is preliminary data.</text>
</comment>
<evidence type="ECO:0000256" key="8">
    <source>
        <dbReference type="ARBA" id="ARBA00022777"/>
    </source>
</evidence>
<keyword evidence="12" id="KW-0812">Transmembrane</keyword>
<evidence type="ECO:0000256" key="12">
    <source>
        <dbReference type="SAM" id="Phobius"/>
    </source>
</evidence>
<dbReference type="PRINTS" id="PR00344">
    <property type="entry name" value="BCTRLSENSOR"/>
</dbReference>
<dbReference type="InterPro" id="IPR004358">
    <property type="entry name" value="Sig_transdc_His_kin-like_C"/>
</dbReference>
<keyword evidence="7" id="KW-0547">Nucleotide-binding</keyword>
<dbReference type="InterPro" id="IPR036890">
    <property type="entry name" value="HATPase_C_sf"/>
</dbReference>
<evidence type="ECO:0000256" key="6">
    <source>
        <dbReference type="ARBA" id="ARBA00022679"/>
    </source>
</evidence>
<dbReference type="Gene3D" id="1.10.287.130">
    <property type="match status" value="1"/>
</dbReference>
<keyword evidence="12" id="KW-1133">Transmembrane helix</keyword>
<evidence type="ECO:0000256" key="11">
    <source>
        <dbReference type="ARBA" id="ARBA00023136"/>
    </source>
</evidence>
<dbReference type="GO" id="GO:0005886">
    <property type="term" value="C:plasma membrane"/>
    <property type="evidence" value="ECO:0007669"/>
    <property type="project" value="UniProtKB-SubCell"/>
</dbReference>
<dbReference type="SMART" id="SM00387">
    <property type="entry name" value="HATPase_c"/>
    <property type="match status" value="1"/>
</dbReference>
<gene>
    <name evidence="14" type="ORF">LCGC14_3054310</name>
</gene>
<dbReference type="GO" id="GO:0005524">
    <property type="term" value="F:ATP binding"/>
    <property type="evidence" value="ECO:0007669"/>
    <property type="project" value="UniProtKB-KW"/>
</dbReference>
<dbReference type="EC" id="2.7.13.3" evidence="3"/>
<dbReference type="FunFam" id="3.30.565.10:FF:000023">
    <property type="entry name" value="PAS domain-containing sensor histidine kinase"/>
    <property type="match status" value="1"/>
</dbReference>
<dbReference type="SUPFAM" id="SSF55874">
    <property type="entry name" value="ATPase domain of HSP90 chaperone/DNA topoisomerase II/histidine kinase"/>
    <property type="match status" value="1"/>
</dbReference>
<reference evidence="14" key="1">
    <citation type="journal article" date="2015" name="Nature">
        <title>Complex archaea that bridge the gap between prokaryotes and eukaryotes.</title>
        <authorList>
            <person name="Spang A."/>
            <person name="Saw J.H."/>
            <person name="Jorgensen S.L."/>
            <person name="Zaremba-Niedzwiedzka K."/>
            <person name="Martijn J."/>
            <person name="Lind A.E."/>
            <person name="van Eijk R."/>
            <person name="Schleper C."/>
            <person name="Guy L."/>
            <person name="Ettema T.J."/>
        </authorList>
    </citation>
    <scope>NUCLEOTIDE SEQUENCE</scope>
</reference>
<dbReference type="PANTHER" id="PTHR43547:SF2">
    <property type="entry name" value="HYBRID SIGNAL TRANSDUCTION HISTIDINE KINASE C"/>
    <property type="match status" value="1"/>
</dbReference>
<evidence type="ECO:0000256" key="3">
    <source>
        <dbReference type="ARBA" id="ARBA00012438"/>
    </source>
</evidence>
<protein>
    <recommendedName>
        <fullName evidence="3">histidine kinase</fullName>
        <ecNumber evidence="3">2.7.13.3</ecNumber>
    </recommendedName>
</protein>
<evidence type="ECO:0000256" key="2">
    <source>
        <dbReference type="ARBA" id="ARBA00004236"/>
    </source>
</evidence>
<evidence type="ECO:0000256" key="1">
    <source>
        <dbReference type="ARBA" id="ARBA00000085"/>
    </source>
</evidence>
<dbReference type="InterPro" id="IPR005467">
    <property type="entry name" value="His_kinase_dom"/>
</dbReference>
<evidence type="ECO:0000256" key="5">
    <source>
        <dbReference type="ARBA" id="ARBA00022553"/>
    </source>
</evidence>
<feature type="domain" description="Histidine kinase" evidence="13">
    <location>
        <begin position="150"/>
        <end position="354"/>
    </location>
</feature>
<comment type="catalytic activity">
    <reaction evidence="1">
        <text>ATP + protein L-histidine = ADP + protein N-phospho-L-histidine.</text>
        <dbReference type="EC" id="2.7.13.3"/>
    </reaction>
</comment>
<proteinExistence type="predicted"/>